<keyword evidence="4" id="KW-1185">Reference proteome</keyword>
<protein>
    <submittedName>
        <fullName evidence="3">Uncharacterized protein</fullName>
    </submittedName>
</protein>
<dbReference type="Proteomes" id="UP000256645">
    <property type="component" value="Unassembled WGS sequence"/>
</dbReference>
<name>A0A3D8QTB2_9HELO</name>
<dbReference type="STRING" id="1849047.A0A3D8QTB2"/>
<proteinExistence type="predicted"/>
<reference evidence="3 4" key="1">
    <citation type="journal article" date="2018" name="IMA Fungus">
        <title>IMA Genome-F 9: Draft genome sequence of Annulohypoxylon stygium, Aspergillus mulundensis, Berkeleyomyces basicola (syn. Thielaviopsis basicola), Ceratocystis smalleyi, two Cercospora beticola strains, Coleophoma cylindrospora, Fusarium fracticaudum, Phialophora cf. hyalina, and Morchella septimelata.</title>
        <authorList>
            <person name="Wingfield B.D."/>
            <person name="Bills G.F."/>
            <person name="Dong Y."/>
            <person name="Huang W."/>
            <person name="Nel W.J."/>
            <person name="Swalarsk-Parry B.S."/>
            <person name="Vaghefi N."/>
            <person name="Wilken P.M."/>
            <person name="An Z."/>
            <person name="de Beer Z.W."/>
            <person name="De Vos L."/>
            <person name="Chen L."/>
            <person name="Duong T.A."/>
            <person name="Gao Y."/>
            <person name="Hammerbacher A."/>
            <person name="Kikkert J.R."/>
            <person name="Li Y."/>
            <person name="Li H."/>
            <person name="Li K."/>
            <person name="Li Q."/>
            <person name="Liu X."/>
            <person name="Ma X."/>
            <person name="Naidoo K."/>
            <person name="Pethybridge S.J."/>
            <person name="Sun J."/>
            <person name="Steenkamp E.T."/>
            <person name="van der Nest M.A."/>
            <person name="van Wyk S."/>
            <person name="Wingfield M.J."/>
            <person name="Xiong C."/>
            <person name="Yue Q."/>
            <person name="Zhang X."/>
        </authorList>
    </citation>
    <scope>NUCLEOTIDE SEQUENCE [LARGE SCALE GENOMIC DNA]</scope>
    <source>
        <strain evidence="3 4">BP6252</strain>
    </source>
</reference>
<evidence type="ECO:0000259" key="2">
    <source>
        <dbReference type="Pfam" id="PF26640"/>
    </source>
</evidence>
<dbReference type="InterPro" id="IPR058525">
    <property type="entry name" value="DUF8212"/>
</dbReference>
<evidence type="ECO:0000313" key="3">
    <source>
        <dbReference type="EMBL" id="RDW65025.1"/>
    </source>
</evidence>
<dbReference type="Pfam" id="PF26640">
    <property type="entry name" value="DUF8212"/>
    <property type="match status" value="1"/>
</dbReference>
<gene>
    <name evidence="3" type="ORF">BP6252_10676</name>
</gene>
<dbReference type="OrthoDB" id="194358at2759"/>
<evidence type="ECO:0000313" key="4">
    <source>
        <dbReference type="Proteomes" id="UP000256645"/>
    </source>
</evidence>
<comment type="caution">
    <text evidence="3">The sequence shown here is derived from an EMBL/GenBank/DDBJ whole genome shotgun (WGS) entry which is preliminary data.</text>
</comment>
<organism evidence="3 4">
    <name type="scientific">Coleophoma cylindrospora</name>
    <dbReference type="NCBI Taxonomy" id="1849047"/>
    <lineage>
        <taxon>Eukaryota</taxon>
        <taxon>Fungi</taxon>
        <taxon>Dikarya</taxon>
        <taxon>Ascomycota</taxon>
        <taxon>Pezizomycotina</taxon>
        <taxon>Leotiomycetes</taxon>
        <taxon>Helotiales</taxon>
        <taxon>Dermateaceae</taxon>
        <taxon>Coleophoma</taxon>
    </lineage>
</organism>
<dbReference type="Pfam" id="PF06985">
    <property type="entry name" value="HET"/>
    <property type="match status" value="1"/>
</dbReference>
<evidence type="ECO:0000259" key="1">
    <source>
        <dbReference type="Pfam" id="PF06985"/>
    </source>
</evidence>
<dbReference type="EMBL" id="PDLM01000012">
    <property type="protein sequence ID" value="RDW65025.1"/>
    <property type="molecule type" value="Genomic_DNA"/>
</dbReference>
<accession>A0A3D8QTB2</accession>
<dbReference type="AlphaFoldDB" id="A0A3D8QTB2"/>
<dbReference type="PANTHER" id="PTHR10622">
    <property type="entry name" value="HET DOMAIN-CONTAINING PROTEIN"/>
    <property type="match status" value="1"/>
</dbReference>
<feature type="domain" description="Heterokaryon incompatibility" evidence="1">
    <location>
        <begin position="20"/>
        <end position="107"/>
    </location>
</feature>
<feature type="domain" description="DUF8212" evidence="2">
    <location>
        <begin position="226"/>
        <end position="254"/>
    </location>
</feature>
<dbReference type="InterPro" id="IPR010730">
    <property type="entry name" value="HET"/>
</dbReference>
<dbReference type="PANTHER" id="PTHR10622:SF10">
    <property type="entry name" value="HET DOMAIN-CONTAINING PROTEIN"/>
    <property type="match status" value="1"/>
</dbReference>
<sequence length="586" mass="66132">MRILDTETLHVRYKQAGEKYATLSHVWGQEEVTFQDIQNLENAQRMAGFPKLAGAASLAKSHGYDCIWIDTCCIDKTSSAELSEAINSMYDWYKKTDVCYAYLEDLNVGHSVQGPVKSVGIETSLRLSRWFRRGWTLQELIAPPNVEFYAKDWTYIGTRDTLKGLISAITGIDIYMLEQGDPHKVSIARRMTWASGRQTTREEDAAYCLMGLFGVNMPLLYGEGDKAFLRLQEEIMKVSGDQSLFVWSRSTQKAGYLYNKYNSFLAMSPDEFRFTGKSVPLLSDQSLGPTASIMTNRGIQIKLAVVPVTARKWGTLPDEPTHLGILAPPYGPSPGTFAAVRLLQLGNSSTFRRVGRDIDTVRTFCPPTPYILENEIQKSFTINWLYNPQRNIIDSQTLPFDVKADWVEAENLREVTIVSNDHTDIQQMPPISVMLGDEFEVLSAWPVGSWDPGTSTMFWPSHSSWDLWRSFECAFLIQCGSRNNSQHKIIGLCLKLGRSVECEPPSGKIECIAMKCFMVNETHNHENNIEEDNPKETKRLLDLLRALKHDSTTGNTIEYLVHSPPFELSLHGFGVPGQVRLILNIS</sequence>